<dbReference type="FunFam" id="3.30.70.80:FF:000005">
    <property type="entry name" value="Proteinase inhibitor I2B"/>
    <property type="match status" value="1"/>
</dbReference>
<name>A0A5N6WQH4_9EURO</name>
<reference evidence="4" key="1">
    <citation type="submission" date="2019-04" db="EMBL/GenBank/DDBJ databases">
        <title>Friends and foes A comparative genomics studyof 23 Aspergillus species from section Flavi.</title>
        <authorList>
            <consortium name="DOE Joint Genome Institute"/>
            <person name="Kjaerbolling I."/>
            <person name="Vesth T."/>
            <person name="Frisvad J.C."/>
            <person name="Nybo J.L."/>
            <person name="Theobald S."/>
            <person name="Kildgaard S."/>
            <person name="Isbrandt T."/>
            <person name="Kuo A."/>
            <person name="Sato A."/>
            <person name="Lyhne E.K."/>
            <person name="Kogle M.E."/>
            <person name="Wiebenga A."/>
            <person name="Kun R.S."/>
            <person name="Lubbers R.J."/>
            <person name="Makela M.R."/>
            <person name="Barry K."/>
            <person name="Chovatia M."/>
            <person name="Clum A."/>
            <person name="Daum C."/>
            <person name="Haridas S."/>
            <person name="He G."/>
            <person name="LaButti K."/>
            <person name="Lipzen A."/>
            <person name="Mondo S."/>
            <person name="Riley R."/>
            <person name="Salamov A."/>
            <person name="Simmons B.A."/>
            <person name="Magnuson J.K."/>
            <person name="Henrissat B."/>
            <person name="Mortensen U.H."/>
            <person name="Larsen T.O."/>
            <person name="Devries R.P."/>
            <person name="Grigoriev I.V."/>
            <person name="Machida M."/>
            <person name="Baker S.E."/>
            <person name="Andersen M.R."/>
        </authorList>
    </citation>
    <scope>NUCLEOTIDE SEQUENCE [LARGE SCALE GENOMIC DNA]</scope>
    <source>
        <strain evidence="4">CBS 130017</strain>
    </source>
</reference>
<dbReference type="SUPFAM" id="SSF54897">
    <property type="entry name" value="Protease propeptides/inhibitors"/>
    <property type="match status" value="1"/>
</dbReference>
<dbReference type="Pfam" id="PF05922">
    <property type="entry name" value="Inhibitor_I9"/>
    <property type="match status" value="1"/>
</dbReference>
<evidence type="ECO:0000259" key="2">
    <source>
        <dbReference type="Pfam" id="PF05922"/>
    </source>
</evidence>
<dbReference type="InterPro" id="IPR052471">
    <property type="entry name" value="PBI_I9"/>
</dbReference>
<gene>
    <name evidence="3" type="ORF">BDV39DRAFT_182726</name>
</gene>
<keyword evidence="4" id="KW-1185">Reference proteome</keyword>
<dbReference type="GO" id="GO:0042144">
    <property type="term" value="P:vacuole fusion, non-autophagic"/>
    <property type="evidence" value="ECO:0007669"/>
    <property type="project" value="TreeGrafter"/>
</dbReference>
<protein>
    <recommendedName>
        <fullName evidence="2">Inhibitor I9 domain-containing protein</fullName>
    </recommendedName>
</protein>
<dbReference type="InterPro" id="IPR037045">
    <property type="entry name" value="S8pro/Inhibitor_I9_sf"/>
</dbReference>
<comment type="similarity">
    <text evidence="1">Belongs to the protease inhibitor I9 family.</text>
</comment>
<proteinExistence type="inferred from homology"/>
<dbReference type="EMBL" id="ML741834">
    <property type="protein sequence ID" value="KAE8323124.1"/>
    <property type="molecule type" value="Genomic_DNA"/>
</dbReference>
<feature type="domain" description="Inhibitor I9" evidence="2">
    <location>
        <begin position="3"/>
        <end position="70"/>
    </location>
</feature>
<organism evidence="3 4">
    <name type="scientific">Aspergillus sergii</name>
    <dbReference type="NCBI Taxonomy" id="1034303"/>
    <lineage>
        <taxon>Eukaryota</taxon>
        <taxon>Fungi</taxon>
        <taxon>Dikarya</taxon>
        <taxon>Ascomycota</taxon>
        <taxon>Pezizomycotina</taxon>
        <taxon>Eurotiomycetes</taxon>
        <taxon>Eurotiomycetidae</taxon>
        <taxon>Eurotiales</taxon>
        <taxon>Aspergillaceae</taxon>
        <taxon>Aspergillus</taxon>
        <taxon>Aspergillus subgen. Circumdati</taxon>
    </lineage>
</organism>
<dbReference type="InterPro" id="IPR010259">
    <property type="entry name" value="S8pro/Inhibitor_I9"/>
</dbReference>
<evidence type="ECO:0000313" key="3">
    <source>
        <dbReference type="EMBL" id="KAE8323124.1"/>
    </source>
</evidence>
<evidence type="ECO:0000256" key="1">
    <source>
        <dbReference type="ARBA" id="ARBA00038069"/>
    </source>
</evidence>
<dbReference type="PANTHER" id="PTHR28288:SF2">
    <property type="entry name" value="PROTEASE B INHIBITOR 2"/>
    <property type="match status" value="1"/>
</dbReference>
<dbReference type="Gene3D" id="3.30.70.80">
    <property type="entry name" value="Peptidase S8 propeptide/proteinase inhibitor I9"/>
    <property type="match status" value="1"/>
</dbReference>
<evidence type="ECO:0000313" key="4">
    <source>
        <dbReference type="Proteomes" id="UP000325945"/>
    </source>
</evidence>
<sequence length="71" mass="7947">MPSYIVSCKEDATDEQVQEAKQHAINQGGRITHEYTLIKGFAVTFPEDAISTLETHEHVKAVEEDVVMTTQ</sequence>
<dbReference type="AlphaFoldDB" id="A0A5N6WQH4"/>
<dbReference type="PANTHER" id="PTHR28288">
    <property type="entry name" value="PROTEASE B INHIBITOR 2"/>
    <property type="match status" value="1"/>
</dbReference>
<dbReference type="GO" id="GO:0004866">
    <property type="term" value="F:endopeptidase inhibitor activity"/>
    <property type="evidence" value="ECO:0007669"/>
    <property type="project" value="TreeGrafter"/>
</dbReference>
<accession>A0A5N6WQH4</accession>
<dbReference type="Proteomes" id="UP000325945">
    <property type="component" value="Unassembled WGS sequence"/>
</dbReference>